<evidence type="ECO:0000313" key="1">
    <source>
        <dbReference type="EMBL" id="KKB98243.1"/>
    </source>
</evidence>
<proteinExistence type="predicted"/>
<dbReference type="InterPro" id="IPR051209">
    <property type="entry name" value="FAD-bind_Monooxygenase_sf"/>
</dbReference>
<dbReference type="EMBL" id="LASW01000079">
    <property type="protein sequence ID" value="KKB98243.1"/>
    <property type="molecule type" value="Genomic_DNA"/>
</dbReference>
<reference evidence="1" key="2">
    <citation type="submission" date="2015-04" db="EMBL/GenBank/DDBJ databases">
        <title>Genome sequence of Mycobacterium arupense strain GUC1.</title>
        <authorList>
            <person name="Greninger A.L."/>
            <person name="Cunningham G."/>
            <person name="Chiu C.Y."/>
            <person name="Miller S."/>
        </authorList>
    </citation>
    <scope>NUCLEOTIDE SEQUENCE</scope>
    <source>
        <strain evidence="1">GUC1</strain>
    </source>
</reference>
<dbReference type="InterPro" id="IPR036188">
    <property type="entry name" value="FAD/NAD-bd_sf"/>
</dbReference>
<comment type="caution">
    <text evidence="1">The sequence shown here is derived from an EMBL/GenBank/DDBJ whole genome shotgun (WGS) entry which is preliminary data.</text>
</comment>
<evidence type="ECO:0000313" key="3">
    <source>
        <dbReference type="Proteomes" id="UP000034416"/>
    </source>
</evidence>
<dbReference type="PANTHER" id="PTHR42877">
    <property type="entry name" value="L-ORNITHINE N(5)-MONOOXYGENASE-RELATED"/>
    <property type="match status" value="1"/>
</dbReference>
<dbReference type="GO" id="GO:0004497">
    <property type="term" value="F:monooxygenase activity"/>
    <property type="evidence" value="ECO:0007669"/>
    <property type="project" value="UniProtKB-KW"/>
</dbReference>
<dbReference type="PATRIC" id="fig|342002.3.peg.3797"/>
<dbReference type="Pfam" id="PF13738">
    <property type="entry name" value="Pyr_redox_3"/>
    <property type="match status" value="1"/>
</dbReference>
<dbReference type="Gene3D" id="3.50.50.60">
    <property type="entry name" value="FAD/NAD(P)-binding domain"/>
    <property type="match status" value="2"/>
</dbReference>
<keyword evidence="1" id="KW-0503">Monooxygenase</keyword>
<dbReference type="OrthoDB" id="5168853at2"/>
<dbReference type="EMBL" id="MVHH01000008">
    <property type="protein sequence ID" value="ORA00076.1"/>
    <property type="molecule type" value="Genomic_DNA"/>
</dbReference>
<dbReference type="AlphaFoldDB" id="A0A0F5MTX8"/>
<organism evidence="1 3">
    <name type="scientific">Mycolicibacter arupensis</name>
    <dbReference type="NCBI Taxonomy" id="342002"/>
    <lineage>
        <taxon>Bacteria</taxon>
        <taxon>Bacillati</taxon>
        <taxon>Actinomycetota</taxon>
        <taxon>Actinomycetes</taxon>
        <taxon>Mycobacteriales</taxon>
        <taxon>Mycobacteriaceae</taxon>
        <taxon>Mycolicibacter</taxon>
    </lineage>
</organism>
<sequence>MTGGFARDPRGHDPSIVIIGAGVAGIAMAHQLKRDGFTNFTMVEQAADIGGVWRDNTYPGAACDVPSALYSLSDKPNTRWSRRYAEQPEILQYLRRLVLADGMDLQLRTRTEVVEMTFDEQAGRWRLVTGSSETIWCDVVISAVGQLSRPHTPNIAGEDTFEGPRFHSARWDHSVSLRGKEVAVIGTGASAIQFVPRIAHEAQRVTLYQRTAPWILPKWDSRYGRLHQQLIKVLPLWLRLERFAVWLIFEVLAVTLVDAKPLSRILGAVARYHLHRQVADPMLRRQLTPSDAPGCKRVLFSNDYYPAIANGEVSLVTNAVAKLCDKGVVTDDGVLHRADVVIYGTGFRATDFLAPMRVRGWGGVTLDEVWGTQAHAYLGITVPMFPNLFLLYGPNTNVGSGSIIYMIESQVRYVGALIKILASDPGRTVDVRPDIEQSYNTRLSRRLRRSVWALCASWYTTSSGAIPTNWPGPTFAYRILTRKPRSHDYLFRHVERLQLDGPSENRARLRR</sequence>
<dbReference type="Proteomes" id="UP000034416">
    <property type="component" value="Unassembled WGS sequence"/>
</dbReference>
<gene>
    <name evidence="2" type="ORF">BST15_06360</name>
    <name evidence="1" type="ORF">WR43_15350</name>
</gene>
<dbReference type="RefSeq" id="WP_046190475.1">
    <property type="nucleotide sequence ID" value="NZ_JACKUJ010000048.1"/>
</dbReference>
<evidence type="ECO:0000313" key="2">
    <source>
        <dbReference type="EMBL" id="ORA00076.1"/>
    </source>
</evidence>
<evidence type="ECO:0000313" key="4">
    <source>
        <dbReference type="Proteomes" id="UP000192327"/>
    </source>
</evidence>
<reference evidence="3" key="1">
    <citation type="submission" date="2015-04" db="EMBL/GenBank/DDBJ databases">
        <title>Genome sequence of Mycobacterium arupense GUC1.</title>
        <authorList>
            <person name="Greninger A.L."/>
            <person name="Cunningham G."/>
            <person name="Chiu C.Y."/>
            <person name="Miller S."/>
        </authorList>
    </citation>
    <scope>NUCLEOTIDE SEQUENCE [LARGE SCALE GENOMIC DNA]</scope>
    <source>
        <strain evidence="3">GUC1</strain>
    </source>
</reference>
<dbReference type="SUPFAM" id="SSF51905">
    <property type="entry name" value="FAD/NAD(P)-binding domain"/>
    <property type="match status" value="2"/>
</dbReference>
<dbReference type="STRING" id="342002.BST15_06360"/>
<accession>A0A0F5MTX8</accession>
<protein>
    <submittedName>
        <fullName evidence="1">4-hydroxyacetophenone monooxygenase</fullName>
    </submittedName>
</protein>
<name>A0A0F5MTX8_9MYCO</name>
<keyword evidence="1" id="KW-0560">Oxidoreductase</keyword>
<dbReference type="Proteomes" id="UP000192327">
    <property type="component" value="Unassembled WGS sequence"/>
</dbReference>
<dbReference type="PANTHER" id="PTHR42877:SF4">
    <property type="entry name" value="FAD_NAD(P)-BINDING DOMAIN-CONTAINING PROTEIN-RELATED"/>
    <property type="match status" value="1"/>
</dbReference>
<reference evidence="2 4" key="3">
    <citation type="submission" date="2016-12" db="EMBL/GenBank/DDBJ databases">
        <title>The new phylogeny of genus Mycobacterium.</title>
        <authorList>
            <person name="Tortoli E."/>
            <person name="Trovato A."/>
            <person name="Cirillo D.M."/>
        </authorList>
    </citation>
    <scope>NUCLEOTIDE SEQUENCE [LARGE SCALE GENOMIC DNA]</scope>
    <source>
        <strain evidence="2 4">DSM 44942</strain>
    </source>
</reference>
<dbReference type="PRINTS" id="PR00469">
    <property type="entry name" value="PNDRDTASEII"/>
</dbReference>
<keyword evidence="4" id="KW-1185">Reference proteome</keyword>